<evidence type="ECO:0000256" key="4">
    <source>
        <dbReference type="PROSITE-ProRule" id="PRU00134"/>
    </source>
</evidence>
<dbReference type="SUPFAM" id="SSF144232">
    <property type="entry name" value="HIT/MYND zinc finger-like"/>
    <property type="match status" value="1"/>
</dbReference>
<reference evidence="7" key="2">
    <citation type="submission" date="2015-01" db="EMBL/GenBank/DDBJ databases">
        <title>Evolutionary Origins and Diversification of the Mycorrhizal Mutualists.</title>
        <authorList>
            <consortium name="DOE Joint Genome Institute"/>
            <consortium name="Mycorrhizal Genomics Consortium"/>
            <person name="Kohler A."/>
            <person name="Kuo A."/>
            <person name="Nagy L.G."/>
            <person name="Floudas D."/>
            <person name="Copeland A."/>
            <person name="Barry K.W."/>
            <person name="Cichocki N."/>
            <person name="Veneault-Fourrey C."/>
            <person name="LaButti K."/>
            <person name="Lindquist E.A."/>
            <person name="Lipzen A."/>
            <person name="Lundell T."/>
            <person name="Morin E."/>
            <person name="Murat C."/>
            <person name="Riley R."/>
            <person name="Ohm R."/>
            <person name="Sun H."/>
            <person name="Tunlid A."/>
            <person name="Henrissat B."/>
            <person name="Grigoriev I.V."/>
            <person name="Hibbett D.S."/>
            <person name="Martin F."/>
        </authorList>
    </citation>
    <scope>NUCLEOTIDE SEQUENCE [LARGE SCALE GENOMIC DNA]</scope>
    <source>
        <strain evidence="7">F 1598</strain>
    </source>
</reference>
<name>A0A0C3CNQ1_PILCF</name>
<proteinExistence type="predicted"/>
<evidence type="ECO:0000256" key="2">
    <source>
        <dbReference type="ARBA" id="ARBA00022771"/>
    </source>
</evidence>
<dbReference type="AlphaFoldDB" id="A0A0C3CNQ1"/>
<accession>A0A0C3CNQ1</accession>
<dbReference type="Gene3D" id="6.10.140.2220">
    <property type="match status" value="1"/>
</dbReference>
<keyword evidence="3" id="KW-0862">Zinc</keyword>
<dbReference type="EMBL" id="KN832971">
    <property type="protein sequence ID" value="KIM91367.1"/>
    <property type="molecule type" value="Genomic_DNA"/>
</dbReference>
<dbReference type="HOGENOM" id="CLU_094262_0_1_1"/>
<reference evidence="6 7" key="1">
    <citation type="submission" date="2014-04" db="EMBL/GenBank/DDBJ databases">
        <authorList>
            <consortium name="DOE Joint Genome Institute"/>
            <person name="Kuo A."/>
            <person name="Tarkka M."/>
            <person name="Buscot F."/>
            <person name="Kohler A."/>
            <person name="Nagy L.G."/>
            <person name="Floudas D."/>
            <person name="Copeland A."/>
            <person name="Barry K.W."/>
            <person name="Cichocki N."/>
            <person name="Veneault-Fourrey C."/>
            <person name="LaButti K."/>
            <person name="Lindquist E.A."/>
            <person name="Lipzen A."/>
            <person name="Lundell T."/>
            <person name="Morin E."/>
            <person name="Murat C."/>
            <person name="Sun H."/>
            <person name="Tunlid A."/>
            <person name="Henrissat B."/>
            <person name="Grigoriev I.V."/>
            <person name="Hibbett D.S."/>
            <person name="Martin F."/>
            <person name="Nordberg H.P."/>
            <person name="Cantor M.N."/>
            <person name="Hua S.X."/>
        </authorList>
    </citation>
    <scope>NUCLEOTIDE SEQUENCE [LARGE SCALE GENOMIC DNA]</scope>
    <source>
        <strain evidence="6 7">F 1598</strain>
    </source>
</reference>
<keyword evidence="1" id="KW-0479">Metal-binding</keyword>
<dbReference type="STRING" id="765440.A0A0C3CNQ1"/>
<evidence type="ECO:0000256" key="1">
    <source>
        <dbReference type="ARBA" id="ARBA00022723"/>
    </source>
</evidence>
<dbReference type="InParanoid" id="A0A0C3CNQ1"/>
<sequence length="231" mass="26059">MASLKKQMMKCSNPSCYASGSDSNTKLQWCSRCPYNRYCSRDCQRAHWKSHKELCNKNVAHAEALQSVDNMMNGISLPDGMTLTELDTRLEKWISFHKPTLMGACIHALELPRDITRSRTHILRIRVIPRTDHGGSAARYFRVQSAESVAVAEVMTYDAPWPESMQDLEIIRKENEESGRGTVAAIGIICPPLSVQIVPFGSLKDLSSLPPVPHWKVTLTRDVENGKKFMR</sequence>
<protein>
    <recommendedName>
        <fullName evidence="5">MYND-type domain-containing protein</fullName>
    </recommendedName>
</protein>
<evidence type="ECO:0000256" key="3">
    <source>
        <dbReference type="ARBA" id="ARBA00022833"/>
    </source>
</evidence>
<evidence type="ECO:0000313" key="6">
    <source>
        <dbReference type="EMBL" id="KIM91367.1"/>
    </source>
</evidence>
<feature type="domain" description="MYND-type" evidence="5">
    <location>
        <begin position="16"/>
        <end position="55"/>
    </location>
</feature>
<organism evidence="6 7">
    <name type="scientific">Piloderma croceum (strain F 1598)</name>
    <dbReference type="NCBI Taxonomy" id="765440"/>
    <lineage>
        <taxon>Eukaryota</taxon>
        <taxon>Fungi</taxon>
        <taxon>Dikarya</taxon>
        <taxon>Basidiomycota</taxon>
        <taxon>Agaricomycotina</taxon>
        <taxon>Agaricomycetes</taxon>
        <taxon>Agaricomycetidae</taxon>
        <taxon>Atheliales</taxon>
        <taxon>Atheliaceae</taxon>
        <taxon>Piloderma</taxon>
    </lineage>
</organism>
<dbReference type="Pfam" id="PF01753">
    <property type="entry name" value="zf-MYND"/>
    <property type="match status" value="1"/>
</dbReference>
<keyword evidence="7" id="KW-1185">Reference proteome</keyword>
<dbReference type="InterPro" id="IPR002893">
    <property type="entry name" value="Znf_MYND"/>
</dbReference>
<dbReference type="Proteomes" id="UP000054166">
    <property type="component" value="Unassembled WGS sequence"/>
</dbReference>
<dbReference type="GO" id="GO:0008270">
    <property type="term" value="F:zinc ion binding"/>
    <property type="evidence" value="ECO:0007669"/>
    <property type="project" value="UniProtKB-KW"/>
</dbReference>
<keyword evidence="2 4" id="KW-0863">Zinc-finger</keyword>
<dbReference type="PROSITE" id="PS50865">
    <property type="entry name" value="ZF_MYND_2"/>
    <property type="match status" value="1"/>
</dbReference>
<evidence type="ECO:0000259" key="5">
    <source>
        <dbReference type="PROSITE" id="PS50865"/>
    </source>
</evidence>
<dbReference type="OrthoDB" id="432970at2759"/>
<gene>
    <name evidence="6" type="ORF">PILCRDRAFT_94299</name>
</gene>
<evidence type="ECO:0000313" key="7">
    <source>
        <dbReference type="Proteomes" id="UP000054166"/>
    </source>
</evidence>